<feature type="domain" description="AB hydrolase-1" evidence="1">
    <location>
        <begin position="36"/>
        <end position="257"/>
    </location>
</feature>
<dbReference type="Pfam" id="PF12697">
    <property type="entry name" value="Abhydrolase_6"/>
    <property type="match status" value="1"/>
</dbReference>
<evidence type="ECO:0000259" key="1">
    <source>
        <dbReference type="Pfam" id="PF12697"/>
    </source>
</evidence>
<name>A0A7Z2VRA0_9BACL</name>
<dbReference type="PANTHER" id="PTHR43798:SF5">
    <property type="entry name" value="MONOACYLGLYCEROL LIPASE ABHD6"/>
    <property type="match status" value="1"/>
</dbReference>
<dbReference type="SUPFAM" id="SSF53474">
    <property type="entry name" value="alpha/beta-Hydrolases"/>
    <property type="match status" value="1"/>
</dbReference>
<accession>A0A7Z2VRA0</accession>
<protein>
    <submittedName>
        <fullName evidence="2">Alpha/beta hydrolase</fullName>
    </submittedName>
</protein>
<dbReference type="InterPro" id="IPR029058">
    <property type="entry name" value="AB_hydrolase_fold"/>
</dbReference>
<keyword evidence="3" id="KW-1185">Reference proteome</keyword>
<evidence type="ECO:0000313" key="3">
    <source>
        <dbReference type="Proteomes" id="UP000502248"/>
    </source>
</evidence>
<evidence type="ECO:0000313" key="2">
    <source>
        <dbReference type="EMBL" id="QJD88038.1"/>
    </source>
</evidence>
<dbReference type="InterPro" id="IPR050266">
    <property type="entry name" value="AB_hydrolase_sf"/>
</dbReference>
<keyword evidence="2" id="KW-0378">Hydrolase</keyword>
<dbReference type="GO" id="GO:0016020">
    <property type="term" value="C:membrane"/>
    <property type="evidence" value="ECO:0007669"/>
    <property type="project" value="TreeGrafter"/>
</dbReference>
<gene>
    <name evidence="2" type="ORF">HH215_07365</name>
</gene>
<dbReference type="Gene3D" id="3.40.50.1820">
    <property type="entry name" value="alpha/beta hydrolase"/>
    <property type="match status" value="1"/>
</dbReference>
<dbReference type="KEGG" id="cheb:HH215_07365"/>
<dbReference type="GO" id="GO:0046464">
    <property type="term" value="P:acylglycerol catabolic process"/>
    <property type="evidence" value="ECO:0007669"/>
    <property type="project" value="TreeGrafter"/>
</dbReference>
<proteinExistence type="predicted"/>
<dbReference type="Proteomes" id="UP000502248">
    <property type="component" value="Chromosome"/>
</dbReference>
<dbReference type="EMBL" id="CP051680">
    <property type="protein sequence ID" value="QJD88038.1"/>
    <property type="molecule type" value="Genomic_DNA"/>
</dbReference>
<organism evidence="2 3">
    <name type="scientific">Cohnella herbarum</name>
    <dbReference type="NCBI Taxonomy" id="2728023"/>
    <lineage>
        <taxon>Bacteria</taxon>
        <taxon>Bacillati</taxon>
        <taxon>Bacillota</taxon>
        <taxon>Bacilli</taxon>
        <taxon>Bacillales</taxon>
        <taxon>Paenibacillaceae</taxon>
        <taxon>Cohnella</taxon>
    </lineage>
</organism>
<dbReference type="PANTHER" id="PTHR43798">
    <property type="entry name" value="MONOACYLGLYCEROL LIPASE"/>
    <property type="match status" value="1"/>
</dbReference>
<sequence length="277" mass="30100">MQTIFSKDGTKIAYDKKGNGQAIILVAAAAADHRDAAQLADQLANHFTVYNFDRRGRGQSSDAATYAPEREVEDIQAIIAAAGGKAYLFGSSSGAVLALDAASKLGEQVTKLFLYEPPFIINDSRSPVPADYVSRLNELIETDRRSDAVEYFMTAAVGIPAEFVEYMKADPSWKNMERMAHTLAYDGRIMGDTQSGNPLPTDRWQVNVPTAIMTGENSEPLFHDAAKALADLLPQAEHRLLAGQDHSAVVMAPESLASIIVDFLRIPVAKQEVNLSD</sequence>
<dbReference type="InterPro" id="IPR000073">
    <property type="entry name" value="AB_hydrolase_1"/>
</dbReference>
<dbReference type="GO" id="GO:0047372">
    <property type="term" value="F:monoacylglycerol lipase activity"/>
    <property type="evidence" value="ECO:0007669"/>
    <property type="project" value="TreeGrafter"/>
</dbReference>
<dbReference type="AlphaFoldDB" id="A0A7Z2VRA0"/>
<reference evidence="2 3" key="1">
    <citation type="submission" date="2020-04" db="EMBL/GenBank/DDBJ databases">
        <title>Genome sequencing of novel species.</title>
        <authorList>
            <person name="Heo J."/>
            <person name="Kim S.-J."/>
            <person name="Kim J.-S."/>
            <person name="Hong S.-B."/>
            <person name="Kwon S.-W."/>
        </authorList>
    </citation>
    <scope>NUCLEOTIDE SEQUENCE [LARGE SCALE GENOMIC DNA]</scope>
    <source>
        <strain evidence="2 3">MFER-1</strain>
    </source>
</reference>